<dbReference type="InterPro" id="IPR051217">
    <property type="entry name" value="Insect_Cuticle_Struc_Prot"/>
</dbReference>
<evidence type="ECO:0000313" key="5">
    <source>
        <dbReference type="EMBL" id="VVC25149.1"/>
    </source>
</evidence>
<reference evidence="5 6" key="1">
    <citation type="submission" date="2019-08" db="EMBL/GenBank/DDBJ databases">
        <authorList>
            <person name="Alioto T."/>
            <person name="Alioto T."/>
            <person name="Gomez Garrido J."/>
        </authorList>
    </citation>
    <scope>NUCLEOTIDE SEQUENCE [LARGE SCALE GENOMIC DNA]</scope>
</reference>
<dbReference type="InterPro" id="IPR000618">
    <property type="entry name" value="Insect_cuticle"/>
</dbReference>
<keyword evidence="6" id="KW-1185">Reference proteome</keyword>
<feature type="signal peptide" evidence="4">
    <location>
        <begin position="1"/>
        <end position="20"/>
    </location>
</feature>
<dbReference type="PROSITE" id="PS51155">
    <property type="entry name" value="CHIT_BIND_RR_2"/>
    <property type="match status" value="1"/>
</dbReference>
<accession>A0A5E4M3B3</accession>
<dbReference type="GO" id="GO:0042302">
    <property type="term" value="F:structural constituent of cuticle"/>
    <property type="evidence" value="ECO:0007669"/>
    <property type="project" value="UniProtKB-UniRule"/>
</dbReference>
<keyword evidence="4" id="KW-0732">Signal</keyword>
<proteinExistence type="predicted"/>
<dbReference type="GO" id="GO:0005615">
    <property type="term" value="C:extracellular space"/>
    <property type="evidence" value="ECO:0007669"/>
    <property type="project" value="TreeGrafter"/>
</dbReference>
<evidence type="ECO:0000256" key="2">
    <source>
        <dbReference type="PROSITE-ProRule" id="PRU00497"/>
    </source>
</evidence>
<dbReference type="EMBL" id="CABPRJ010000009">
    <property type="protein sequence ID" value="VVC25149.1"/>
    <property type="molecule type" value="Genomic_DNA"/>
</dbReference>
<sequence>MTGVQICLVLATSCFLLASAKPSYKFAYGVQDLNTKDLKEQQEYRDDDNQLHGYYKTLDADGLMRTVTYKSHPSTGFEAHVDREPYHMPDNNAGNTEPISRYAGHEDYGESPITPTAEPSQLPITRPVAWSMSMMHRIDPAAPPIRIASFRRAPIVLQQQDPNFIQYGAPMYQARQEATPLISHGYAANTGGYIETKTASTVIHPSPIATPIGSLQSQYSYGQPSAYDQSYANTPITLQRYGYPAERGATVQYYSTAATAIPQYDSQSYSDKSYSPGYKNYLSEITPSYSSQSSGTFHAEHAQRGSGARSQYDFAPTHSYLESHQLPQSYFTRQQPYLAESADPSFLDKPQMSQYNSADESIVTDAEPCEQ</sequence>
<evidence type="ECO:0000256" key="3">
    <source>
        <dbReference type="SAM" id="MobiDB-lite"/>
    </source>
</evidence>
<feature type="region of interest" description="Disordered" evidence="3">
    <location>
        <begin position="341"/>
        <end position="371"/>
    </location>
</feature>
<dbReference type="GO" id="GO:0031012">
    <property type="term" value="C:extracellular matrix"/>
    <property type="evidence" value="ECO:0007669"/>
    <property type="project" value="TreeGrafter"/>
</dbReference>
<evidence type="ECO:0000256" key="4">
    <source>
        <dbReference type="SAM" id="SignalP"/>
    </source>
</evidence>
<dbReference type="PANTHER" id="PTHR12236">
    <property type="entry name" value="STRUCTURAL CONTITUENT OF CUTICLE"/>
    <property type="match status" value="1"/>
</dbReference>
<evidence type="ECO:0000256" key="1">
    <source>
        <dbReference type="ARBA" id="ARBA00022460"/>
    </source>
</evidence>
<keyword evidence="1 2" id="KW-0193">Cuticle</keyword>
<feature type="chain" id="PRO_5023075692" evidence="4">
    <location>
        <begin position="21"/>
        <end position="371"/>
    </location>
</feature>
<dbReference type="PANTHER" id="PTHR12236:SF95">
    <property type="entry name" value="CUTICULAR PROTEIN 76BD, ISOFORM C-RELATED"/>
    <property type="match status" value="1"/>
</dbReference>
<dbReference type="Proteomes" id="UP000325440">
    <property type="component" value="Unassembled WGS sequence"/>
</dbReference>
<dbReference type="OrthoDB" id="6611891at2759"/>
<organism evidence="5 6">
    <name type="scientific">Cinara cedri</name>
    <dbReference type="NCBI Taxonomy" id="506608"/>
    <lineage>
        <taxon>Eukaryota</taxon>
        <taxon>Metazoa</taxon>
        <taxon>Ecdysozoa</taxon>
        <taxon>Arthropoda</taxon>
        <taxon>Hexapoda</taxon>
        <taxon>Insecta</taxon>
        <taxon>Pterygota</taxon>
        <taxon>Neoptera</taxon>
        <taxon>Paraneoptera</taxon>
        <taxon>Hemiptera</taxon>
        <taxon>Sternorrhyncha</taxon>
        <taxon>Aphidomorpha</taxon>
        <taxon>Aphidoidea</taxon>
        <taxon>Aphididae</taxon>
        <taxon>Lachninae</taxon>
        <taxon>Cinara</taxon>
    </lineage>
</organism>
<feature type="region of interest" description="Disordered" evidence="3">
    <location>
        <begin position="290"/>
        <end position="311"/>
    </location>
</feature>
<dbReference type="AlphaFoldDB" id="A0A5E4M3B3"/>
<name>A0A5E4M3B3_9HEMI</name>
<evidence type="ECO:0000313" key="6">
    <source>
        <dbReference type="Proteomes" id="UP000325440"/>
    </source>
</evidence>
<protein>
    <submittedName>
        <fullName evidence="5">Insect cuticle protein</fullName>
    </submittedName>
</protein>
<dbReference type="Pfam" id="PF00379">
    <property type="entry name" value="Chitin_bind_4"/>
    <property type="match status" value="1"/>
</dbReference>
<gene>
    <name evidence="5" type="ORF">CINCED_3A008321</name>
</gene>